<comment type="caution">
    <text evidence="6">The sequence shown here is derived from an EMBL/GenBank/DDBJ whole genome shotgun (WGS) entry which is preliminary data.</text>
</comment>
<accession>A0A098QW38</accession>
<keyword evidence="3" id="KW-0998">Cell outer membrane</keyword>
<dbReference type="OrthoDB" id="9805566at2"/>
<dbReference type="AlphaFoldDB" id="A0A098QW38"/>
<evidence type="ECO:0000313" key="7">
    <source>
        <dbReference type="Proteomes" id="UP000029692"/>
    </source>
</evidence>
<dbReference type="EMBL" id="JNUP01000064">
    <property type="protein sequence ID" value="KGE71894.1"/>
    <property type="molecule type" value="Genomic_DNA"/>
</dbReference>
<dbReference type="Pfam" id="PF00691">
    <property type="entry name" value="OmpA"/>
    <property type="match status" value="1"/>
</dbReference>
<reference evidence="6 7" key="1">
    <citation type="submission" date="2014-05" db="EMBL/GenBank/DDBJ databases">
        <title>De novo Genome Sequence of Spirocheata sp.</title>
        <authorList>
            <person name="Shivani Y."/>
            <person name="Subhash Y."/>
            <person name="Tushar L."/>
            <person name="Sasikala C."/>
            <person name="Ramana C.V."/>
        </authorList>
    </citation>
    <scope>NUCLEOTIDE SEQUENCE [LARGE SCALE GENOMIC DNA]</scope>
    <source>
        <strain evidence="6 7">JC230</strain>
    </source>
</reference>
<proteinExistence type="predicted"/>
<dbReference type="STRING" id="1480694.DC28_08745"/>
<dbReference type="eggNOG" id="COG2885">
    <property type="taxonomic scope" value="Bacteria"/>
</dbReference>
<dbReference type="Proteomes" id="UP000029692">
    <property type="component" value="Unassembled WGS sequence"/>
</dbReference>
<feature type="domain" description="OmpA-like" evidence="5">
    <location>
        <begin position="269"/>
        <end position="385"/>
    </location>
</feature>
<dbReference type="InterPro" id="IPR050330">
    <property type="entry name" value="Bact_OuterMem_StrucFunc"/>
</dbReference>
<dbReference type="GO" id="GO:0009279">
    <property type="term" value="C:cell outer membrane"/>
    <property type="evidence" value="ECO:0007669"/>
    <property type="project" value="UniProtKB-SubCell"/>
</dbReference>
<dbReference type="SUPFAM" id="SSF103088">
    <property type="entry name" value="OmpA-like"/>
    <property type="match status" value="1"/>
</dbReference>
<dbReference type="InterPro" id="IPR036737">
    <property type="entry name" value="OmpA-like_sf"/>
</dbReference>
<name>A0A098QW38_9SPIO</name>
<organism evidence="6 7">
    <name type="scientific">Spirochaeta lutea</name>
    <dbReference type="NCBI Taxonomy" id="1480694"/>
    <lineage>
        <taxon>Bacteria</taxon>
        <taxon>Pseudomonadati</taxon>
        <taxon>Spirochaetota</taxon>
        <taxon>Spirochaetia</taxon>
        <taxon>Spirochaetales</taxon>
        <taxon>Spirochaetaceae</taxon>
        <taxon>Spirochaeta</taxon>
    </lineage>
</organism>
<evidence type="ECO:0000256" key="2">
    <source>
        <dbReference type="ARBA" id="ARBA00023136"/>
    </source>
</evidence>
<sequence length="385" mass="43564">MVRRCTLTVSILVFVLGTSIALPGQTHRRITTRYDVRRTVNNRYQGLVYGEYRFSLISESPPDLRIHQYNLEKLAHDGRLEKRLVETVASAPVTVDDRGVIQIPEEEDVLLFQNIPAPPPEPVAVGESWQALGAVLVDPLDSGEMTRIPIIAEYRLRGEGTYGEQAVWVVDSLFALRYRGGDPYGDPKVVSAQGRHQSVIYYTKDWQPLFFRSTVEEQFGIQGGGTVENRGFFLTWYEYLAALPRQEITRELQARVDAEELKDVNITQVAEGIRVSLENLLFIADQSLLLPGEQSRLEAISRILGQYPDRNILITGHTADVGTQESQQELSEQRARVIADELIRRGIEARRIIYRGVGGLEPVADNQTEQGRQKNRRVEILLLEN</sequence>
<dbReference type="CDD" id="cd07185">
    <property type="entry name" value="OmpA_C-like"/>
    <property type="match status" value="1"/>
</dbReference>
<dbReference type="Gene3D" id="3.30.1330.60">
    <property type="entry name" value="OmpA-like domain"/>
    <property type="match status" value="1"/>
</dbReference>
<evidence type="ECO:0000256" key="4">
    <source>
        <dbReference type="PROSITE-ProRule" id="PRU00473"/>
    </source>
</evidence>
<evidence type="ECO:0000256" key="3">
    <source>
        <dbReference type="ARBA" id="ARBA00023237"/>
    </source>
</evidence>
<dbReference type="RefSeq" id="WP_052078642.1">
    <property type="nucleotide sequence ID" value="NZ_JNUP01000064.1"/>
</dbReference>
<gene>
    <name evidence="6" type="ORF">DC28_08745</name>
</gene>
<dbReference type="PANTHER" id="PTHR30329">
    <property type="entry name" value="STATOR ELEMENT OF FLAGELLAR MOTOR COMPLEX"/>
    <property type="match status" value="1"/>
</dbReference>
<dbReference type="PROSITE" id="PS51123">
    <property type="entry name" value="OMPA_2"/>
    <property type="match status" value="1"/>
</dbReference>
<dbReference type="InterPro" id="IPR006664">
    <property type="entry name" value="OMP_bac"/>
</dbReference>
<evidence type="ECO:0000259" key="5">
    <source>
        <dbReference type="PROSITE" id="PS51123"/>
    </source>
</evidence>
<comment type="subcellular location">
    <subcellularLocation>
        <location evidence="1">Cell outer membrane</location>
    </subcellularLocation>
</comment>
<dbReference type="PANTHER" id="PTHR30329:SF21">
    <property type="entry name" value="LIPOPROTEIN YIAD-RELATED"/>
    <property type="match status" value="1"/>
</dbReference>
<keyword evidence="2 4" id="KW-0472">Membrane</keyword>
<evidence type="ECO:0000256" key="1">
    <source>
        <dbReference type="ARBA" id="ARBA00004442"/>
    </source>
</evidence>
<evidence type="ECO:0000313" key="6">
    <source>
        <dbReference type="EMBL" id="KGE71894.1"/>
    </source>
</evidence>
<keyword evidence="7" id="KW-1185">Reference proteome</keyword>
<dbReference type="PRINTS" id="PR01021">
    <property type="entry name" value="OMPADOMAIN"/>
</dbReference>
<dbReference type="InterPro" id="IPR006665">
    <property type="entry name" value="OmpA-like"/>
</dbReference>
<protein>
    <recommendedName>
        <fullName evidence="5">OmpA-like domain-containing protein</fullName>
    </recommendedName>
</protein>